<dbReference type="InterPro" id="IPR050187">
    <property type="entry name" value="Lipid_Phosphate_FormReg"/>
</dbReference>
<dbReference type="SMART" id="SM00046">
    <property type="entry name" value="DAGKc"/>
    <property type="match status" value="1"/>
</dbReference>
<evidence type="ECO:0000256" key="2">
    <source>
        <dbReference type="ARBA" id="ARBA00005983"/>
    </source>
</evidence>
<dbReference type="NCBIfam" id="TIGR00147">
    <property type="entry name" value="YegS/Rv2252/BmrU family lipid kinase"/>
    <property type="match status" value="1"/>
</dbReference>
<dbReference type="Gene3D" id="2.60.200.40">
    <property type="match status" value="1"/>
</dbReference>
<evidence type="ECO:0000256" key="3">
    <source>
        <dbReference type="ARBA" id="ARBA00022679"/>
    </source>
</evidence>
<dbReference type="Gene3D" id="3.40.50.10330">
    <property type="entry name" value="Probable inorganic polyphosphate/atp-NAD kinase, domain 1"/>
    <property type="match status" value="1"/>
</dbReference>
<evidence type="ECO:0000256" key="1">
    <source>
        <dbReference type="ARBA" id="ARBA00001946"/>
    </source>
</evidence>
<protein>
    <submittedName>
        <fullName evidence="10">Lipid kinase, YegS/Rv2252/BmrU family</fullName>
    </submittedName>
</protein>
<accession>A0A1C3YPS0</accession>
<sequence>MKYRFLVNPVAGQAQEKWRLLKRYLTEQSFDYNVCFSKKSGDIQQYLTEKYEDVAQQIVIIMGGDGTLHEAINGVLKNTEVKRQIPIAYISAGSGNDFARFYNLSNNPVVAFKQINQKIKQQQFRLIDIGKYVDERTKLITYFVNNMGIGIDAMTVNFANVSQTKRLLNKLHVGNWSYLLAVFKSLVKQDAFDVMITTPDKQRIHTQKGYLVTVANNPYFGGGVKILPGADPTDGILDVIVVDKPKNIFRLIWLLGALFRGNHYRYPEVNHIKSAQVILKTKAPEYSHLDGESFPAQSYNAQIQVTKYPLIF</sequence>
<dbReference type="GO" id="GO:0008654">
    <property type="term" value="P:phospholipid biosynthetic process"/>
    <property type="evidence" value="ECO:0007669"/>
    <property type="project" value="UniProtKB-KW"/>
</dbReference>
<keyword evidence="11" id="KW-1185">Reference proteome</keyword>
<evidence type="ECO:0000259" key="9">
    <source>
        <dbReference type="PROSITE" id="PS50146"/>
    </source>
</evidence>
<comment type="similarity">
    <text evidence="2">Belongs to the diacylglycerol/lipid kinase family.</text>
</comment>
<evidence type="ECO:0000313" key="10">
    <source>
        <dbReference type="EMBL" id="SCB72107.1"/>
    </source>
</evidence>
<keyword evidence="7" id="KW-0594">Phospholipid biosynthesis</keyword>
<name>A0A1C3YPS0_9LACO</name>
<dbReference type="PANTHER" id="PTHR12358">
    <property type="entry name" value="SPHINGOSINE KINASE"/>
    <property type="match status" value="1"/>
</dbReference>
<keyword evidence="7" id="KW-0444">Lipid biosynthesis</keyword>
<gene>
    <name evidence="10" type="ORF">GA0061074_10150</name>
</gene>
<comment type="cofactor">
    <cofactor evidence="1">
        <name>Mg(2+)</name>
        <dbReference type="ChEBI" id="CHEBI:18420"/>
    </cofactor>
</comment>
<keyword evidence="8" id="KW-1208">Phospholipid metabolism</keyword>
<dbReference type="AlphaFoldDB" id="A0A1C3YPS0"/>
<evidence type="ECO:0000256" key="7">
    <source>
        <dbReference type="ARBA" id="ARBA00023209"/>
    </source>
</evidence>
<dbReference type="InterPro" id="IPR017438">
    <property type="entry name" value="ATP-NAD_kinase_N"/>
</dbReference>
<keyword evidence="5 10" id="KW-0418">Kinase</keyword>
<dbReference type="InterPro" id="IPR005218">
    <property type="entry name" value="Diacylglycerol/lipid_kinase"/>
</dbReference>
<dbReference type="GO" id="GO:0016301">
    <property type="term" value="F:kinase activity"/>
    <property type="evidence" value="ECO:0007669"/>
    <property type="project" value="UniProtKB-KW"/>
</dbReference>
<keyword evidence="6" id="KW-0067">ATP-binding</keyword>
<dbReference type="InterPro" id="IPR045540">
    <property type="entry name" value="YegS/DAGK_C"/>
</dbReference>
<dbReference type="InterPro" id="IPR016064">
    <property type="entry name" value="NAD/diacylglycerol_kinase_sf"/>
</dbReference>
<dbReference type="OrthoDB" id="9786026at2"/>
<dbReference type="PANTHER" id="PTHR12358:SF54">
    <property type="entry name" value="SPHINGOSINE KINASE RELATED PROTEIN"/>
    <property type="match status" value="1"/>
</dbReference>
<dbReference type="Proteomes" id="UP000199268">
    <property type="component" value="Unassembled WGS sequence"/>
</dbReference>
<organism evidence="10 11">
    <name type="scientific">Weissella bombi</name>
    <dbReference type="NCBI Taxonomy" id="1505725"/>
    <lineage>
        <taxon>Bacteria</taxon>
        <taxon>Bacillati</taxon>
        <taxon>Bacillota</taxon>
        <taxon>Bacilli</taxon>
        <taxon>Lactobacillales</taxon>
        <taxon>Lactobacillaceae</taxon>
        <taxon>Weissella</taxon>
    </lineage>
</organism>
<keyword evidence="3" id="KW-0808">Transferase</keyword>
<reference evidence="11" key="1">
    <citation type="submission" date="2016-08" db="EMBL/GenBank/DDBJ databases">
        <authorList>
            <person name="Varghese N."/>
            <person name="Submissions Spin"/>
        </authorList>
    </citation>
    <scope>NUCLEOTIDE SEQUENCE [LARGE SCALE GENOMIC DNA]</scope>
    <source>
        <strain evidence="11">R-53094</strain>
    </source>
</reference>
<evidence type="ECO:0000256" key="6">
    <source>
        <dbReference type="ARBA" id="ARBA00022840"/>
    </source>
</evidence>
<dbReference type="RefSeq" id="WP_092461097.1">
    <property type="nucleotide sequence ID" value="NZ_BJEE01000002.1"/>
</dbReference>
<keyword evidence="4" id="KW-0547">Nucleotide-binding</keyword>
<dbReference type="InterPro" id="IPR001206">
    <property type="entry name" value="Diacylglycerol_kinase_cat_dom"/>
</dbReference>
<evidence type="ECO:0000313" key="11">
    <source>
        <dbReference type="Proteomes" id="UP000199268"/>
    </source>
</evidence>
<evidence type="ECO:0000256" key="5">
    <source>
        <dbReference type="ARBA" id="ARBA00022777"/>
    </source>
</evidence>
<dbReference type="SUPFAM" id="SSF111331">
    <property type="entry name" value="NAD kinase/diacylglycerol kinase-like"/>
    <property type="match status" value="1"/>
</dbReference>
<feature type="domain" description="DAGKc" evidence="9">
    <location>
        <begin position="1"/>
        <end position="136"/>
    </location>
</feature>
<keyword evidence="7" id="KW-0443">Lipid metabolism</keyword>
<dbReference type="Pfam" id="PF19279">
    <property type="entry name" value="YegS_C"/>
    <property type="match status" value="1"/>
</dbReference>
<dbReference type="PROSITE" id="PS50146">
    <property type="entry name" value="DAGK"/>
    <property type="match status" value="1"/>
</dbReference>
<proteinExistence type="inferred from homology"/>
<dbReference type="GO" id="GO:0005524">
    <property type="term" value="F:ATP binding"/>
    <property type="evidence" value="ECO:0007669"/>
    <property type="project" value="UniProtKB-KW"/>
</dbReference>
<evidence type="ECO:0000256" key="4">
    <source>
        <dbReference type="ARBA" id="ARBA00022741"/>
    </source>
</evidence>
<dbReference type="STRING" id="1505725.GA0061074_10150"/>
<evidence type="ECO:0000256" key="8">
    <source>
        <dbReference type="ARBA" id="ARBA00023264"/>
    </source>
</evidence>
<dbReference type="EMBL" id="FMAO01000001">
    <property type="protein sequence ID" value="SCB72107.1"/>
    <property type="molecule type" value="Genomic_DNA"/>
</dbReference>
<dbReference type="Pfam" id="PF00781">
    <property type="entry name" value="DAGK_cat"/>
    <property type="match status" value="1"/>
</dbReference>